<dbReference type="EMBL" id="JBHUOX010000009">
    <property type="protein sequence ID" value="MFD3001429.1"/>
    <property type="molecule type" value="Genomic_DNA"/>
</dbReference>
<name>A0ABW6BYH1_9BACT</name>
<comment type="caution">
    <text evidence="2">The sequence shown here is derived from an EMBL/GenBank/DDBJ whole genome shotgun (WGS) entry which is preliminary data.</text>
</comment>
<feature type="region of interest" description="Disordered" evidence="1">
    <location>
        <begin position="1"/>
        <end position="40"/>
    </location>
</feature>
<proteinExistence type="predicted"/>
<dbReference type="RefSeq" id="WP_377485515.1">
    <property type="nucleotide sequence ID" value="NZ_JBHUOX010000009.1"/>
</dbReference>
<dbReference type="Proteomes" id="UP001597641">
    <property type="component" value="Unassembled WGS sequence"/>
</dbReference>
<accession>A0ABW6BYH1</accession>
<evidence type="ECO:0000313" key="2">
    <source>
        <dbReference type="EMBL" id="MFD3001429.1"/>
    </source>
</evidence>
<organism evidence="2 3">
    <name type="scientific">Pontibacter toksunensis</name>
    <dbReference type="NCBI Taxonomy" id="1332631"/>
    <lineage>
        <taxon>Bacteria</taxon>
        <taxon>Pseudomonadati</taxon>
        <taxon>Bacteroidota</taxon>
        <taxon>Cytophagia</taxon>
        <taxon>Cytophagales</taxon>
        <taxon>Hymenobacteraceae</taxon>
        <taxon>Pontibacter</taxon>
    </lineage>
</organism>
<evidence type="ECO:0000256" key="1">
    <source>
        <dbReference type="SAM" id="MobiDB-lite"/>
    </source>
</evidence>
<feature type="compositionally biased region" description="Low complexity" evidence="1">
    <location>
        <begin position="73"/>
        <end position="93"/>
    </location>
</feature>
<sequence length="222" mass="23838">MNSTNYLPRKKALTKSNTYKPVRKPKQNTYRKPQTSGKGGDSKVMKYLVIAAVGGAAFAILKDAGASPRNDDAAPSSASAVTPAPTQTVVTRPTPAPTKQPTVYKPAPTTTSAGNYVFVDSWNGEGIYAETSPIYSSMTGNGRKFITMLSNKCFVGLWTGKKANKMLEIYTKTSSGSQYNFWIAADQVKILSKAGYDQAMYSGAGKGKTSAELAAIINYFKK</sequence>
<feature type="compositionally biased region" description="Polar residues" evidence="1">
    <location>
        <begin position="27"/>
        <end position="36"/>
    </location>
</feature>
<gene>
    <name evidence="2" type="ORF">ACFS7Z_13740</name>
</gene>
<feature type="region of interest" description="Disordered" evidence="1">
    <location>
        <begin position="68"/>
        <end position="106"/>
    </location>
</feature>
<evidence type="ECO:0000313" key="3">
    <source>
        <dbReference type="Proteomes" id="UP001597641"/>
    </source>
</evidence>
<reference evidence="3" key="1">
    <citation type="journal article" date="2019" name="Int. J. Syst. Evol. Microbiol.">
        <title>The Global Catalogue of Microorganisms (GCM) 10K type strain sequencing project: providing services to taxonomists for standard genome sequencing and annotation.</title>
        <authorList>
            <consortium name="The Broad Institute Genomics Platform"/>
            <consortium name="The Broad Institute Genome Sequencing Center for Infectious Disease"/>
            <person name="Wu L."/>
            <person name="Ma J."/>
        </authorList>
    </citation>
    <scope>NUCLEOTIDE SEQUENCE [LARGE SCALE GENOMIC DNA]</scope>
    <source>
        <strain evidence="3">KCTC 23984</strain>
    </source>
</reference>
<protein>
    <submittedName>
        <fullName evidence="2">Uncharacterized protein</fullName>
    </submittedName>
</protein>
<keyword evidence="3" id="KW-1185">Reference proteome</keyword>